<reference evidence="10 11" key="1">
    <citation type="submission" date="2016-10" db="EMBL/GenBank/DDBJ databases">
        <title>The genome of Paramicrosporidium saccamoebae is the missing link in understanding Cryptomycota and Microsporidia evolution.</title>
        <authorList>
            <person name="Quandt C.A."/>
            <person name="Beaudet D."/>
            <person name="Corsaro D."/>
            <person name="Michel R."/>
            <person name="Corradi N."/>
            <person name="James T."/>
        </authorList>
    </citation>
    <scope>NUCLEOTIDE SEQUENCE [LARGE SCALE GENOMIC DNA]</scope>
    <source>
        <strain evidence="10 11">KSL3</strain>
    </source>
</reference>
<proteinExistence type="inferred from homology"/>
<keyword evidence="7 10" id="KW-0496">Mitochondrion</keyword>
<name>A0A2H9TR10_9FUNG</name>
<protein>
    <recommendedName>
        <fullName evidence="7">NADH-ubiquinone oxidoreductase chain 5</fullName>
        <ecNumber evidence="7">7.1.1.2</ecNumber>
    </recommendedName>
</protein>
<dbReference type="InterPro" id="IPR001516">
    <property type="entry name" value="Proton_antipo_N"/>
</dbReference>
<evidence type="ECO:0000256" key="2">
    <source>
        <dbReference type="ARBA" id="ARBA00004141"/>
    </source>
</evidence>
<comment type="catalytic activity">
    <reaction evidence="7">
        <text>a ubiquinone + NADH + 5 H(+)(in) = a ubiquinol + NAD(+) + 4 H(+)(out)</text>
        <dbReference type="Rhea" id="RHEA:29091"/>
        <dbReference type="Rhea" id="RHEA-COMP:9565"/>
        <dbReference type="Rhea" id="RHEA-COMP:9566"/>
        <dbReference type="ChEBI" id="CHEBI:15378"/>
        <dbReference type="ChEBI" id="CHEBI:16389"/>
        <dbReference type="ChEBI" id="CHEBI:17976"/>
        <dbReference type="ChEBI" id="CHEBI:57540"/>
        <dbReference type="ChEBI" id="CHEBI:57945"/>
        <dbReference type="EC" id="7.1.1.2"/>
    </reaction>
</comment>
<keyword evidence="3 7" id="KW-0812">Transmembrane</keyword>
<dbReference type="GO" id="GO:0042773">
    <property type="term" value="P:ATP synthesis coupled electron transport"/>
    <property type="evidence" value="ECO:0007669"/>
    <property type="project" value="InterPro"/>
</dbReference>
<dbReference type="InterPro" id="IPR003945">
    <property type="entry name" value="NU5C-like"/>
</dbReference>
<keyword evidence="10" id="KW-0560">Oxidoreductase</keyword>
<dbReference type="Proteomes" id="UP000240830">
    <property type="component" value="Mitochondrion MT"/>
</dbReference>
<dbReference type="STRING" id="1246581.A0A2H9TR10"/>
<comment type="similarity">
    <text evidence="7">Belongs to the complex I subunit 5 family.</text>
</comment>
<evidence type="ECO:0000256" key="3">
    <source>
        <dbReference type="ARBA" id="ARBA00022692"/>
    </source>
</evidence>
<feature type="transmembrane region" description="Helical" evidence="7">
    <location>
        <begin position="365"/>
        <end position="387"/>
    </location>
</feature>
<evidence type="ECO:0000256" key="1">
    <source>
        <dbReference type="ARBA" id="ARBA00003257"/>
    </source>
</evidence>
<evidence type="ECO:0000256" key="6">
    <source>
        <dbReference type="ARBA" id="ARBA00023136"/>
    </source>
</evidence>
<keyword evidence="7" id="KW-0813">Transport</keyword>
<feature type="transmembrane region" description="Helical" evidence="7">
    <location>
        <begin position="134"/>
        <end position="155"/>
    </location>
</feature>
<evidence type="ECO:0000259" key="8">
    <source>
        <dbReference type="Pfam" id="PF00361"/>
    </source>
</evidence>
<accession>A0A2H9TR10</accession>
<dbReference type="GO" id="GO:0015990">
    <property type="term" value="P:electron transport coupled proton transport"/>
    <property type="evidence" value="ECO:0007669"/>
    <property type="project" value="TreeGrafter"/>
</dbReference>
<dbReference type="GO" id="GO:0016020">
    <property type="term" value="C:membrane"/>
    <property type="evidence" value="ECO:0007669"/>
    <property type="project" value="UniProtKB-SubCell"/>
</dbReference>
<evidence type="ECO:0000259" key="9">
    <source>
        <dbReference type="Pfam" id="PF00662"/>
    </source>
</evidence>
<dbReference type="PANTHER" id="PTHR42829">
    <property type="entry name" value="NADH-UBIQUINONE OXIDOREDUCTASE CHAIN 5"/>
    <property type="match status" value="1"/>
</dbReference>
<feature type="domain" description="NADH:quinone oxidoreductase/Mrp antiporter transmembrane" evidence="8">
    <location>
        <begin position="129"/>
        <end position="419"/>
    </location>
</feature>
<feature type="transmembrane region" description="Helical" evidence="7">
    <location>
        <begin position="408"/>
        <end position="432"/>
    </location>
</feature>
<dbReference type="GO" id="GO:0008137">
    <property type="term" value="F:NADH dehydrogenase (ubiquinone) activity"/>
    <property type="evidence" value="ECO:0007669"/>
    <property type="project" value="UniProtKB-EC"/>
</dbReference>
<feature type="domain" description="NADH-Ubiquinone oxidoreductase (complex I) chain 5 N-terminal" evidence="9">
    <location>
        <begin position="63"/>
        <end position="112"/>
    </location>
</feature>
<dbReference type="PRINTS" id="PR01434">
    <property type="entry name" value="NADHDHGNASE5"/>
</dbReference>
<keyword evidence="11" id="KW-1185">Reference proteome</keyword>
<comment type="caution">
    <text evidence="10">The sequence shown here is derived from an EMBL/GenBank/DDBJ whole genome shotgun (WGS) entry which is preliminary data.</text>
</comment>
<dbReference type="InterPro" id="IPR001750">
    <property type="entry name" value="ND/Mrp_TM"/>
</dbReference>
<dbReference type="OrthoDB" id="2686308at2759"/>
<gene>
    <name evidence="10" type="ORF">PSACC_nad5</name>
</gene>
<keyword evidence="6 7" id="KW-0472">Membrane</keyword>
<dbReference type="AlphaFoldDB" id="A0A2H9TR10"/>
<feature type="transmembrane region" description="Helical" evidence="7">
    <location>
        <begin position="556"/>
        <end position="574"/>
    </location>
</feature>
<comment type="function">
    <text evidence="7">Core subunit of the mitochondrial membrane respiratory chain NADH dehydrogenase (Complex I) which catalyzes electron transfer from NADH through the respiratory chain, using ubiquinone as an electron acceptor. Essential for the catalytic activity and assembly of complex I.</text>
</comment>
<feature type="transmembrane region" description="Helical" evidence="7">
    <location>
        <begin position="510"/>
        <end position="530"/>
    </location>
</feature>
<dbReference type="EMBL" id="MTSL01000001">
    <property type="protein sequence ID" value="PJF20189.1"/>
    <property type="molecule type" value="Genomic_DNA"/>
</dbReference>
<feature type="transmembrane region" description="Helical" evidence="7">
    <location>
        <begin position="614"/>
        <end position="637"/>
    </location>
</feature>
<dbReference type="PANTHER" id="PTHR42829:SF2">
    <property type="entry name" value="NADH-UBIQUINONE OXIDOREDUCTASE CHAIN 5"/>
    <property type="match status" value="1"/>
</dbReference>
<evidence type="ECO:0000256" key="4">
    <source>
        <dbReference type="ARBA" id="ARBA00022989"/>
    </source>
</evidence>
<feature type="transmembrane region" description="Helical" evidence="7">
    <location>
        <begin position="452"/>
        <end position="471"/>
    </location>
</feature>
<evidence type="ECO:0000256" key="5">
    <source>
        <dbReference type="ARBA" id="ARBA00023075"/>
    </source>
</evidence>
<dbReference type="NCBIfam" id="TIGR01974">
    <property type="entry name" value="NDH_I_L"/>
    <property type="match status" value="1"/>
</dbReference>
<dbReference type="EC" id="7.1.1.2" evidence="7"/>
<organism evidence="10 11">
    <name type="scientific">Paramicrosporidium saccamoebae</name>
    <dbReference type="NCBI Taxonomy" id="1246581"/>
    <lineage>
        <taxon>Eukaryota</taxon>
        <taxon>Fungi</taxon>
        <taxon>Fungi incertae sedis</taxon>
        <taxon>Cryptomycota</taxon>
        <taxon>Cryptomycota incertae sedis</taxon>
        <taxon>Paramicrosporidium</taxon>
    </lineage>
</organism>
<dbReference type="Pfam" id="PF00662">
    <property type="entry name" value="Proton_antipo_N"/>
    <property type="match status" value="1"/>
</dbReference>
<comment type="function">
    <text evidence="1">Core subunit of the mitochondrial membrane respiratory chain NADH dehydrogenase (Complex I) that is believed to belong to the minimal assembly required for catalysis. Complex I functions in the transfer of electrons from NADH to the respiratory chain. The immediate electron acceptor for the enzyme is believed to be ubiquinone.</text>
</comment>
<dbReference type="GO" id="GO:0003954">
    <property type="term" value="F:NADH dehydrogenase activity"/>
    <property type="evidence" value="ECO:0007669"/>
    <property type="project" value="TreeGrafter"/>
</dbReference>
<keyword evidence="4 7" id="KW-1133">Transmembrane helix</keyword>
<dbReference type="InterPro" id="IPR018393">
    <property type="entry name" value="NADHpl_OxRdtase_5_subgr"/>
</dbReference>
<keyword evidence="5 7" id="KW-0830">Ubiquinone</keyword>
<dbReference type="Pfam" id="PF00361">
    <property type="entry name" value="Proton_antipo_M"/>
    <property type="match status" value="1"/>
</dbReference>
<feature type="transmembrane region" description="Helical" evidence="7">
    <location>
        <begin position="303"/>
        <end position="322"/>
    </location>
</feature>
<feature type="transmembrane region" description="Helical" evidence="7">
    <location>
        <begin position="329"/>
        <end position="353"/>
    </location>
</feature>
<evidence type="ECO:0000313" key="10">
    <source>
        <dbReference type="EMBL" id="PJF20189.1"/>
    </source>
</evidence>
<comment type="subcellular location">
    <subcellularLocation>
        <location evidence="2">Membrane</location>
        <topology evidence="2">Multi-pass membrane protein</topology>
    </subcellularLocation>
</comment>
<evidence type="ECO:0000256" key="7">
    <source>
        <dbReference type="RuleBase" id="RU003404"/>
    </source>
</evidence>
<sequence>MKLLIISIPLLSSFSIFFFGRFLGHIGGKWIAINSILLAWIISLKGLIEYIEGKIEIIRIKEWFEVGQLRGQFDLIYDKESIVMCNLISLITLIVIIYSYWYLSEDPHLNRFISKLLLFSVSMFILVSSKNFLFTFFGWELVGVVSYLLINFWSISIQNNKCAIKALIFNKVGDIFYLLGLLILALTLYSFDYQYIHSYSHYLDHSPYFFSILSLLFLFAAMAKSAQIFLHCWLGDAMAGPTPVSALLHAATMVTAGIFLVLRCEPLLEHSLSIIPSFINIIGTLTILFAGLSALNQNDIKKIIAYSTCAQIGFMFFALSLFKPFNASLYHLVTHGFFKALLFLSAGLIIHSFLLEQDIRKYGNLIFIAPLFYIFFIIGSLAIIGLPPLSGFFSKDLILIHSLENNNYALIILLLGSILSSFYSFKILYYTFYNTSPLGSNPSFSFHSLPSYSFLFPFLFILSGSLFLGYFSSSFFSSPESISLDLEYSLISLFTTSDNVINILYKNIQILPFFFPFFTIFVLIIIYNYFPTLFLSNKYYYNLTSFFNRKFLFDPLYNYFIVKPSFFLSFHIFYKFIDRGYLEYLGPITLFRLFFYFPSKYNIPSQLSTNVPYLFFYFFLAFLLSFVFIIPTLPIFIG</sequence>
<feature type="transmembrane region" description="Helical" evidence="7">
    <location>
        <begin position="242"/>
        <end position="262"/>
    </location>
</feature>
<feature type="transmembrane region" description="Helical" evidence="7">
    <location>
        <begin position="208"/>
        <end position="230"/>
    </location>
</feature>
<feature type="transmembrane region" description="Helical" evidence="7">
    <location>
        <begin position="175"/>
        <end position="196"/>
    </location>
</feature>
<keyword evidence="7" id="KW-0520">NAD</keyword>
<geneLocation type="mitochondrion" evidence="10"/>
<feature type="transmembrane region" description="Helical" evidence="7">
    <location>
        <begin position="31"/>
        <end position="51"/>
    </location>
</feature>
<feature type="transmembrane region" description="Helical" evidence="7">
    <location>
        <begin position="82"/>
        <end position="103"/>
    </location>
</feature>
<feature type="transmembrane region" description="Helical" evidence="7">
    <location>
        <begin position="274"/>
        <end position="297"/>
    </location>
</feature>
<evidence type="ECO:0000313" key="11">
    <source>
        <dbReference type="Proteomes" id="UP000240830"/>
    </source>
</evidence>